<dbReference type="Proteomes" id="UP001497700">
    <property type="component" value="Unassembled WGS sequence"/>
</dbReference>
<accession>A0ACB9ZG84</accession>
<keyword evidence="2" id="KW-1185">Reference proteome</keyword>
<sequence length="332" mass="36334">MPTLVGKEVGSTGYGLMGLTWRHTPPSQEQAFAAMKAALKNGMNFWNGGEFYGPPEYNSLVLLERYFAQYPEDADKVVLSIKGGVGATGAAPDGSPENTRRSIDTCIAQLKGRKKIDIFEFARRDQNVPMKTTFDVIEKEYIQTGKIGGISLSEVRAETIHEAVKITKIVSVEVELSLFSREILENGVADACAQHGIPVVAYSPVGRGFLTGQYTSMADLAKVPPQYQSWPWFQPDNFKVNIQLAQQVQALAKRKGATAPQLAISWTKRVASWRKGAPKTIIPIPGATTSERVDENAVDVDITDEEMAEIDATLAKFPRAGGRYPDIVPIDT</sequence>
<reference evidence="1 2" key="1">
    <citation type="journal article" date="2022" name="New Phytol.">
        <title>Ecological generalism drives hyperdiversity of secondary metabolite gene clusters in xylarialean endophytes.</title>
        <authorList>
            <person name="Franco M.E.E."/>
            <person name="Wisecaver J.H."/>
            <person name="Arnold A.E."/>
            <person name="Ju Y.M."/>
            <person name="Slot J.C."/>
            <person name="Ahrendt S."/>
            <person name="Moore L.P."/>
            <person name="Eastman K.E."/>
            <person name="Scott K."/>
            <person name="Konkel Z."/>
            <person name="Mondo S.J."/>
            <person name="Kuo A."/>
            <person name="Hayes R.D."/>
            <person name="Haridas S."/>
            <person name="Andreopoulos B."/>
            <person name="Riley R."/>
            <person name="LaButti K."/>
            <person name="Pangilinan J."/>
            <person name="Lipzen A."/>
            <person name="Amirebrahimi M."/>
            <person name="Yan J."/>
            <person name="Adam C."/>
            <person name="Keymanesh K."/>
            <person name="Ng V."/>
            <person name="Louie K."/>
            <person name="Northen T."/>
            <person name="Drula E."/>
            <person name="Henrissat B."/>
            <person name="Hsieh H.M."/>
            <person name="Youens-Clark K."/>
            <person name="Lutzoni F."/>
            <person name="Miadlikowska J."/>
            <person name="Eastwood D.C."/>
            <person name="Hamelin R.C."/>
            <person name="Grigoriev I.V."/>
            <person name="U'Ren J.M."/>
        </authorList>
    </citation>
    <scope>NUCLEOTIDE SEQUENCE [LARGE SCALE GENOMIC DNA]</scope>
    <source>
        <strain evidence="1 2">CBS 119005</strain>
    </source>
</reference>
<evidence type="ECO:0000313" key="2">
    <source>
        <dbReference type="Proteomes" id="UP001497700"/>
    </source>
</evidence>
<evidence type="ECO:0000313" key="1">
    <source>
        <dbReference type="EMBL" id="KAI4870377.1"/>
    </source>
</evidence>
<name>A0ACB9ZG84_9PEZI</name>
<gene>
    <name evidence="1" type="ORF">F4820DRAFT_443095</name>
</gene>
<proteinExistence type="predicted"/>
<comment type="caution">
    <text evidence="1">The sequence shown here is derived from an EMBL/GenBank/DDBJ whole genome shotgun (WGS) entry which is preliminary data.</text>
</comment>
<protein>
    <submittedName>
        <fullName evidence="1">Aldo/keto reductase</fullName>
    </submittedName>
</protein>
<dbReference type="EMBL" id="MU393424">
    <property type="protein sequence ID" value="KAI4870377.1"/>
    <property type="molecule type" value="Genomic_DNA"/>
</dbReference>
<organism evidence="1 2">
    <name type="scientific">Hypoxylon rubiginosum</name>
    <dbReference type="NCBI Taxonomy" id="110542"/>
    <lineage>
        <taxon>Eukaryota</taxon>
        <taxon>Fungi</taxon>
        <taxon>Dikarya</taxon>
        <taxon>Ascomycota</taxon>
        <taxon>Pezizomycotina</taxon>
        <taxon>Sordariomycetes</taxon>
        <taxon>Xylariomycetidae</taxon>
        <taxon>Xylariales</taxon>
        <taxon>Hypoxylaceae</taxon>
        <taxon>Hypoxylon</taxon>
    </lineage>
</organism>